<proteinExistence type="predicted"/>
<dbReference type="AlphaFoldDB" id="A0A6J7NYS0"/>
<reference evidence="2" key="1">
    <citation type="submission" date="2020-05" db="EMBL/GenBank/DDBJ databases">
        <authorList>
            <person name="Chiriac C."/>
            <person name="Salcher M."/>
            <person name="Ghai R."/>
            <person name="Kavagutti S V."/>
        </authorList>
    </citation>
    <scope>NUCLEOTIDE SEQUENCE</scope>
</reference>
<organism evidence="2">
    <name type="scientific">freshwater metagenome</name>
    <dbReference type="NCBI Taxonomy" id="449393"/>
    <lineage>
        <taxon>unclassified sequences</taxon>
        <taxon>metagenomes</taxon>
        <taxon>ecological metagenomes</taxon>
    </lineage>
</organism>
<dbReference type="InterPro" id="IPR025109">
    <property type="entry name" value="DUF4031"/>
</dbReference>
<evidence type="ECO:0000313" key="2">
    <source>
        <dbReference type="EMBL" id="CAB4998620.1"/>
    </source>
</evidence>
<dbReference type="EMBL" id="CAFBOM010000264">
    <property type="protein sequence ID" value="CAB4998620.1"/>
    <property type="molecule type" value="Genomic_DNA"/>
</dbReference>
<accession>A0A6J7NYS0</accession>
<gene>
    <name evidence="2" type="ORF">UFOPK3957_01440</name>
</gene>
<feature type="domain" description="DUF4031" evidence="1">
    <location>
        <begin position="16"/>
        <end position="88"/>
    </location>
</feature>
<name>A0A6J7NYS0_9ZZZZ</name>
<dbReference type="Pfam" id="PF13223">
    <property type="entry name" value="DUF4031"/>
    <property type="match status" value="1"/>
</dbReference>
<protein>
    <submittedName>
        <fullName evidence="2">Unannotated protein</fullName>
    </submittedName>
</protein>
<sequence length="101" mass="11235">MDAGGLSTARTLRFVILIDAAIWPAHDRLWCHMVSDTSLVELHEFAARLGVPERGFEGDHYDIPEQLRAAAVREGAVEVSSRTLVEALYEAGFRQRPTTRG</sequence>
<evidence type="ECO:0000259" key="1">
    <source>
        <dbReference type="Pfam" id="PF13223"/>
    </source>
</evidence>